<protein>
    <submittedName>
        <fullName evidence="2">Uncharacterized protein</fullName>
    </submittedName>
</protein>
<feature type="chain" id="PRO_5034651833" evidence="1">
    <location>
        <begin position="18"/>
        <end position="152"/>
    </location>
</feature>
<accession>A0A8H3IBD0</accession>
<dbReference type="AlphaFoldDB" id="A0A8H3IBD0"/>
<comment type="caution">
    <text evidence="2">The sequence shown here is derived from an EMBL/GenBank/DDBJ whole genome shotgun (WGS) entry which is preliminary data.</text>
</comment>
<organism evidence="2 3">
    <name type="scientific">Alectoria fallacina</name>
    <dbReference type="NCBI Taxonomy" id="1903189"/>
    <lineage>
        <taxon>Eukaryota</taxon>
        <taxon>Fungi</taxon>
        <taxon>Dikarya</taxon>
        <taxon>Ascomycota</taxon>
        <taxon>Pezizomycotina</taxon>
        <taxon>Lecanoromycetes</taxon>
        <taxon>OSLEUM clade</taxon>
        <taxon>Lecanoromycetidae</taxon>
        <taxon>Lecanorales</taxon>
        <taxon>Lecanorineae</taxon>
        <taxon>Parmeliaceae</taxon>
        <taxon>Alectoria</taxon>
    </lineage>
</organism>
<keyword evidence="3" id="KW-1185">Reference proteome</keyword>
<evidence type="ECO:0000313" key="3">
    <source>
        <dbReference type="Proteomes" id="UP000664203"/>
    </source>
</evidence>
<keyword evidence="1" id="KW-0732">Signal</keyword>
<evidence type="ECO:0000256" key="1">
    <source>
        <dbReference type="SAM" id="SignalP"/>
    </source>
</evidence>
<evidence type="ECO:0000313" key="2">
    <source>
        <dbReference type="EMBL" id="CAF9921832.1"/>
    </source>
</evidence>
<gene>
    <name evidence="2" type="ORF">ALECFALPRED_001891</name>
</gene>
<name>A0A8H3IBD0_9LECA</name>
<dbReference type="Proteomes" id="UP000664203">
    <property type="component" value="Unassembled WGS sequence"/>
</dbReference>
<proteinExistence type="predicted"/>
<feature type="signal peptide" evidence="1">
    <location>
        <begin position="1"/>
        <end position="17"/>
    </location>
</feature>
<reference evidence="2" key="1">
    <citation type="submission" date="2021-03" db="EMBL/GenBank/DDBJ databases">
        <authorList>
            <person name="Tagirdzhanova G."/>
        </authorList>
    </citation>
    <scope>NUCLEOTIDE SEQUENCE</scope>
</reference>
<sequence length="152" mass="16346">MHSHTIILAALSAGALSVSLTAKDFTNSANQPNVKCTGANNGMDVGIDYVTCPAKQPDCNCHLYEPPNGSYVWIDYFDVYAFALYGIDVFSDTNCQNLLTTVLPSTTIMKDWGCEGCSDSFSDCVFMGEDVQWGSVRVGDPYSWPGVSGSDG</sequence>
<dbReference type="EMBL" id="CAJPDR010000149">
    <property type="protein sequence ID" value="CAF9921832.1"/>
    <property type="molecule type" value="Genomic_DNA"/>
</dbReference>